<dbReference type="InterPro" id="IPR013257">
    <property type="entry name" value="SRI"/>
</dbReference>
<dbReference type="PROSITE" id="PS00690">
    <property type="entry name" value="DEAH_ATP_HELICASE"/>
    <property type="match status" value="1"/>
</dbReference>
<keyword evidence="8" id="KW-0547">Nucleotide-binding</keyword>
<dbReference type="PANTHER" id="PTHR13710">
    <property type="entry name" value="DNA HELICASE RECQ FAMILY MEMBER"/>
    <property type="match status" value="1"/>
</dbReference>
<evidence type="ECO:0000259" key="28">
    <source>
        <dbReference type="PROSITE" id="PS51192"/>
    </source>
</evidence>
<keyword evidence="4" id="KW-0597">Phosphoprotein</keyword>
<evidence type="ECO:0000256" key="14">
    <source>
        <dbReference type="ARBA" id="ARBA00023125"/>
    </source>
</evidence>
<feature type="compositionally biased region" description="Low complexity" evidence="27">
    <location>
        <begin position="715"/>
        <end position="726"/>
    </location>
</feature>
<dbReference type="InterPro" id="IPR038190">
    <property type="entry name" value="SRI_sf"/>
</dbReference>
<dbReference type="EMBL" id="VCGU01000458">
    <property type="protein sequence ID" value="TRY63956.1"/>
    <property type="molecule type" value="Genomic_DNA"/>
</dbReference>
<dbReference type="NCBIfam" id="TIGR00614">
    <property type="entry name" value="recQ_fam"/>
    <property type="match status" value="1"/>
</dbReference>
<evidence type="ECO:0000256" key="4">
    <source>
        <dbReference type="ARBA" id="ARBA00022553"/>
    </source>
</evidence>
<evidence type="ECO:0000256" key="3">
    <source>
        <dbReference type="ARBA" id="ARBA00005446"/>
    </source>
</evidence>
<evidence type="ECO:0000256" key="15">
    <source>
        <dbReference type="ARBA" id="ARBA00023204"/>
    </source>
</evidence>
<evidence type="ECO:0000256" key="9">
    <source>
        <dbReference type="ARBA" id="ARBA00022763"/>
    </source>
</evidence>
<comment type="catalytic activity">
    <reaction evidence="19">
        <text>Couples ATP hydrolysis with the unwinding of duplex DNA by translocating in the 3'-5' direction.</text>
        <dbReference type="EC" id="5.6.2.4"/>
    </reaction>
</comment>
<dbReference type="GO" id="GO:0000724">
    <property type="term" value="P:double-strand break repair via homologous recombination"/>
    <property type="evidence" value="ECO:0007669"/>
    <property type="project" value="TreeGrafter"/>
</dbReference>
<keyword evidence="7" id="KW-0479">Metal-binding</keyword>
<dbReference type="InterPro" id="IPR014001">
    <property type="entry name" value="Helicase_ATP-bd"/>
</dbReference>
<evidence type="ECO:0000256" key="2">
    <source>
        <dbReference type="ARBA" id="ARBA00004642"/>
    </source>
</evidence>
<keyword evidence="18" id="KW-0131">Cell cycle</keyword>
<dbReference type="Gene3D" id="1.10.1740.100">
    <property type="entry name" value="Set2, Rpb1 interacting domain"/>
    <property type="match status" value="1"/>
</dbReference>
<dbReference type="InterPro" id="IPR011545">
    <property type="entry name" value="DEAD/DEAH_box_helicase_dom"/>
</dbReference>
<feature type="coiled-coil region" evidence="26">
    <location>
        <begin position="507"/>
        <end position="541"/>
    </location>
</feature>
<dbReference type="Gene3D" id="6.10.250.3140">
    <property type="match status" value="1"/>
</dbReference>
<evidence type="ECO:0000256" key="16">
    <source>
        <dbReference type="ARBA" id="ARBA00023235"/>
    </source>
</evidence>
<comment type="cofactor">
    <cofactor evidence="1">
        <name>Zn(2+)</name>
        <dbReference type="ChEBI" id="CHEBI:29105"/>
    </cofactor>
</comment>
<dbReference type="GO" id="GO:0016787">
    <property type="term" value="F:hydrolase activity"/>
    <property type="evidence" value="ECO:0007669"/>
    <property type="project" value="UniProtKB-KW"/>
</dbReference>
<evidence type="ECO:0000256" key="12">
    <source>
        <dbReference type="ARBA" id="ARBA00022833"/>
    </source>
</evidence>
<dbReference type="Pfam" id="PF00270">
    <property type="entry name" value="DEAD"/>
    <property type="match status" value="1"/>
</dbReference>
<dbReference type="EC" id="5.6.2.4" evidence="20"/>
<keyword evidence="26" id="KW-0175">Coiled coil</keyword>
<proteinExistence type="inferred from homology"/>
<dbReference type="SMART" id="SM00487">
    <property type="entry name" value="DEXDc"/>
    <property type="match status" value="1"/>
</dbReference>
<dbReference type="InterPro" id="IPR002464">
    <property type="entry name" value="DNA/RNA_helicase_DEAH_CS"/>
</dbReference>
<dbReference type="GO" id="GO:0005654">
    <property type="term" value="C:nucleoplasm"/>
    <property type="evidence" value="ECO:0007669"/>
    <property type="project" value="UniProtKB-SubCell"/>
</dbReference>
<dbReference type="Pfam" id="PF16124">
    <property type="entry name" value="RecQ_Zn_bind"/>
    <property type="match status" value="1"/>
</dbReference>
<evidence type="ECO:0000256" key="19">
    <source>
        <dbReference type="ARBA" id="ARBA00034617"/>
    </source>
</evidence>
<dbReference type="Proteomes" id="UP000318571">
    <property type="component" value="Chromosome 10"/>
</dbReference>
<keyword evidence="9" id="KW-0227">DNA damage</keyword>
<dbReference type="PROSITE" id="PS51194">
    <property type="entry name" value="HELICASE_CTER"/>
    <property type="match status" value="1"/>
</dbReference>
<dbReference type="STRING" id="6832.A0A553NET4"/>
<dbReference type="InterPro" id="IPR001650">
    <property type="entry name" value="Helicase_C-like"/>
</dbReference>
<evidence type="ECO:0000256" key="21">
    <source>
        <dbReference type="ARBA" id="ARBA00049360"/>
    </source>
</evidence>
<feature type="region of interest" description="Disordered" evidence="27">
    <location>
        <begin position="455"/>
        <end position="497"/>
    </location>
</feature>
<dbReference type="AlphaFoldDB" id="A0A553NET4"/>
<keyword evidence="6" id="KW-0235">DNA replication</keyword>
<keyword evidence="15" id="KW-0234">DNA repair</keyword>
<evidence type="ECO:0000256" key="22">
    <source>
        <dbReference type="ARBA" id="ARBA00074289"/>
    </source>
</evidence>
<reference evidence="30 31" key="1">
    <citation type="journal article" date="2018" name="Nat. Ecol. Evol.">
        <title>Genomic signatures of mitonuclear coevolution across populations of Tigriopus californicus.</title>
        <authorList>
            <person name="Barreto F.S."/>
            <person name="Watson E.T."/>
            <person name="Lima T.G."/>
            <person name="Willett C.S."/>
            <person name="Edmands S."/>
            <person name="Li W."/>
            <person name="Burton R.S."/>
        </authorList>
    </citation>
    <scope>NUCLEOTIDE SEQUENCE [LARGE SCALE GENOMIC DNA]</scope>
    <source>
        <strain evidence="30 31">San Diego</strain>
    </source>
</reference>
<feature type="compositionally biased region" description="Polar residues" evidence="27">
    <location>
        <begin position="817"/>
        <end position="828"/>
    </location>
</feature>
<dbReference type="InterPro" id="IPR032284">
    <property type="entry name" value="RecQ_Zn-bd"/>
</dbReference>
<dbReference type="Gene3D" id="3.40.50.300">
    <property type="entry name" value="P-loop containing nucleotide triphosphate hydrolases"/>
    <property type="match status" value="2"/>
</dbReference>
<dbReference type="GO" id="GO:0051301">
    <property type="term" value="P:cell division"/>
    <property type="evidence" value="ECO:0007669"/>
    <property type="project" value="UniProtKB-KW"/>
</dbReference>
<dbReference type="GO" id="GO:0006260">
    <property type="term" value="P:DNA replication"/>
    <property type="evidence" value="ECO:0007669"/>
    <property type="project" value="UniProtKB-KW"/>
</dbReference>
<feature type="compositionally biased region" description="Basic and acidic residues" evidence="27">
    <location>
        <begin position="894"/>
        <end position="915"/>
    </location>
</feature>
<dbReference type="Pfam" id="PF08236">
    <property type="entry name" value="SRI"/>
    <property type="match status" value="1"/>
</dbReference>
<evidence type="ECO:0000256" key="24">
    <source>
        <dbReference type="ARBA" id="ARBA00078243"/>
    </source>
</evidence>
<organism evidence="30 31">
    <name type="scientific">Tigriopus californicus</name>
    <name type="common">Marine copepod</name>
    <dbReference type="NCBI Taxonomy" id="6832"/>
    <lineage>
        <taxon>Eukaryota</taxon>
        <taxon>Metazoa</taxon>
        <taxon>Ecdysozoa</taxon>
        <taxon>Arthropoda</taxon>
        <taxon>Crustacea</taxon>
        <taxon>Multicrustacea</taxon>
        <taxon>Hexanauplia</taxon>
        <taxon>Copepoda</taxon>
        <taxon>Harpacticoida</taxon>
        <taxon>Harpacticidae</taxon>
        <taxon>Tigriopus</taxon>
    </lineage>
</organism>
<keyword evidence="11" id="KW-0347">Helicase</keyword>
<evidence type="ECO:0000256" key="20">
    <source>
        <dbReference type="ARBA" id="ARBA00034808"/>
    </source>
</evidence>
<dbReference type="FunFam" id="3.40.50.300:FF:000614">
    <property type="entry name" value="ATP-dependent DNA helicase"/>
    <property type="match status" value="1"/>
</dbReference>
<dbReference type="GO" id="GO:0046872">
    <property type="term" value="F:metal ion binding"/>
    <property type="evidence" value="ECO:0007669"/>
    <property type="project" value="UniProtKB-KW"/>
</dbReference>
<evidence type="ECO:0000256" key="23">
    <source>
        <dbReference type="ARBA" id="ARBA00076757"/>
    </source>
</evidence>
<evidence type="ECO:0000256" key="18">
    <source>
        <dbReference type="ARBA" id="ARBA00023306"/>
    </source>
</evidence>
<dbReference type="OMA" id="EMFHRLC"/>
<feature type="compositionally biased region" description="Low complexity" evidence="27">
    <location>
        <begin position="795"/>
        <end position="808"/>
    </location>
</feature>
<evidence type="ECO:0000313" key="30">
    <source>
        <dbReference type="EMBL" id="TRY63956.1"/>
    </source>
</evidence>
<keyword evidence="31" id="KW-1185">Reference proteome</keyword>
<dbReference type="GO" id="GO:0009378">
    <property type="term" value="F:four-way junction helicase activity"/>
    <property type="evidence" value="ECO:0007669"/>
    <property type="project" value="TreeGrafter"/>
</dbReference>
<name>A0A553NET4_TIGCA</name>
<dbReference type="CDD" id="cd18794">
    <property type="entry name" value="SF2_C_RecQ"/>
    <property type="match status" value="1"/>
</dbReference>
<keyword evidence="10" id="KW-0378">Hydrolase</keyword>
<comment type="catalytic activity">
    <reaction evidence="21">
        <text>ATP + H2O = ADP + phosphate + H(+)</text>
        <dbReference type="Rhea" id="RHEA:13065"/>
        <dbReference type="ChEBI" id="CHEBI:15377"/>
        <dbReference type="ChEBI" id="CHEBI:15378"/>
        <dbReference type="ChEBI" id="CHEBI:30616"/>
        <dbReference type="ChEBI" id="CHEBI:43474"/>
        <dbReference type="ChEBI" id="CHEBI:456216"/>
    </reaction>
</comment>
<comment type="subcellular location">
    <subcellularLocation>
        <location evidence="2">Nucleus</location>
        <location evidence="2">Nucleoplasm</location>
    </subcellularLocation>
</comment>
<keyword evidence="17" id="KW-0539">Nucleus</keyword>
<evidence type="ECO:0000256" key="13">
    <source>
        <dbReference type="ARBA" id="ARBA00022840"/>
    </source>
</evidence>
<dbReference type="PANTHER" id="PTHR13710:SF152">
    <property type="entry name" value="ATP-DEPENDENT DNA HELICASE Q5"/>
    <property type="match status" value="1"/>
</dbReference>
<feature type="domain" description="Helicase ATP-binding" evidence="28">
    <location>
        <begin position="29"/>
        <end position="206"/>
    </location>
</feature>
<feature type="compositionally biased region" description="Basic and acidic residues" evidence="27">
    <location>
        <begin position="860"/>
        <end position="884"/>
    </location>
</feature>
<dbReference type="InterPro" id="IPR004589">
    <property type="entry name" value="DNA_helicase_ATP-dep_RecQ"/>
</dbReference>
<keyword evidence="5" id="KW-0132">Cell division</keyword>
<dbReference type="FunFam" id="3.40.50.300:FF:000444">
    <property type="entry name" value="ATP-dependent DNA helicase"/>
    <property type="match status" value="1"/>
</dbReference>
<dbReference type="GO" id="GO:0006355">
    <property type="term" value="P:regulation of DNA-templated transcription"/>
    <property type="evidence" value="ECO:0007669"/>
    <property type="project" value="InterPro"/>
</dbReference>
<evidence type="ECO:0000256" key="25">
    <source>
        <dbReference type="ARBA" id="ARBA00084014"/>
    </source>
</evidence>
<dbReference type="SMART" id="SM00490">
    <property type="entry name" value="HELICc"/>
    <property type="match status" value="1"/>
</dbReference>
<gene>
    <name evidence="30" type="ORF">TCAL_07691</name>
</gene>
<keyword evidence="12" id="KW-0862">Zinc</keyword>
<dbReference type="PROSITE" id="PS51192">
    <property type="entry name" value="HELICASE_ATP_BIND_1"/>
    <property type="match status" value="1"/>
</dbReference>
<evidence type="ECO:0000256" key="8">
    <source>
        <dbReference type="ARBA" id="ARBA00022741"/>
    </source>
</evidence>
<feature type="region of interest" description="Disordered" evidence="27">
    <location>
        <begin position="711"/>
        <end position="915"/>
    </location>
</feature>
<protein>
    <recommendedName>
        <fullName evidence="22">ATP-dependent DNA helicase Q5</fullName>
        <ecNumber evidence="20">5.6.2.4</ecNumber>
    </recommendedName>
    <alternativeName>
        <fullName evidence="23">DNA 3'-5' helicase RecQ5</fullName>
    </alternativeName>
    <alternativeName>
        <fullName evidence="24">DNA helicase, RecQ-like type 5</fullName>
    </alternativeName>
    <alternativeName>
        <fullName evidence="25">RecQ protein-like 5</fullName>
    </alternativeName>
</protein>
<feature type="compositionally biased region" description="Basic and acidic residues" evidence="27">
    <location>
        <begin position="829"/>
        <end position="853"/>
    </location>
</feature>
<feature type="domain" description="Helicase C-terminal" evidence="29">
    <location>
        <begin position="238"/>
        <end position="394"/>
    </location>
</feature>
<comment type="similarity">
    <text evidence="3">Belongs to the helicase family. RecQ subfamily.</text>
</comment>
<dbReference type="GO" id="GO:0005524">
    <property type="term" value="F:ATP binding"/>
    <property type="evidence" value="ECO:0007669"/>
    <property type="project" value="UniProtKB-KW"/>
</dbReference>
<evidence type="ECO:0000259" key="29">
    <source>
        <dbReference type="PROSITE" id="PS51194"/>
    </source>
</evidence>
<evidence type="ECO:0000256" key="11">
    <source>
        <dbReference type="ARBA" id="ARBA00022806"/>
    </source>
</evidence>
<evidence type="ECO:0000256" key="6">
    <source>
        <dbReference type="ARBA" id="ARBA00022705"/>
    </source>
</evidence>
<dbReference type="GO" id="GO:0003677">
    <property type="term" value="F:DNA binding"/>
    <property type="evidence" value="ECO:0007669"/>
    <property type="project" value="UniProtKB-KW"/>
</dbReference>
<evidence type="ECO:0000256" key="27">
    <source>
        <dbReference type="SAM" id="MobiDB-lite"/>
    </source>
</evidence>
<evidence type="ECO:0000256" key="17">
    <source>
        <dbReference type="ARBA" id="ARBA00023242"/>
    </source>
</evidence>
<dbReference type="GO" id="GO:0010605">
    <property type="term" value="P:negative regulation of macromolecule metabolic process"/>
    <property type="evidence" value="ECO:0007669"/>
    <property type="project" value="UniProtKB-ARBA"/>
</dbReference>
<dbReference type="SUPFAM" id="SSF52540">
    <property type="entry name" value="P-loop containing nucleoside triphosphate hydrolases"/>
    <property type="match status" value="1"/>
</dbReference>
<evidence type="ECO:0000256" key="10">
    <source>
        <dbReference type="ARBA" id="ARBA00022801"/>
    </source>
</evidence>
<sequence>MSKVEALETLKAHFGHESFRSSDQEKAVLAVLAGQKDVFVSMPTGSGKSLIYQLPAVMAGPKKVSIVVSPLIALIKDQMEHLAKNKIQAETINSKMGEKDRKRVLADLSCKAPNTQLLYVTPEQCATGTFKGVLERLVKYDKLAYFVIDEAHCVSQWGHDFRPDYLKLGLLKSQTGKQCPWIALTATASTTVVEDILKQLKLKRVQKFKIPCFRQNLYYDVRFRDAIDDEFEDLKGFVLESLGSKWNENRTVRSGCGIIYCRTRDGTEELAHQLQRRGVPCQAYHAGLKDKERNGVQEDWMSGKMPIITATISFGMGVDKASVRFVVHWCAPQSVAGYYQESGRAGRDGLPSFCRIYYSRRERDTVSFLMKQDLGKAKTERKKEQVKVSIKSFHTMVKYCEGTSCRHAVFSQFFGDDPPVCQKRCDVCSNIKQVEKNVEGFSNASLRGSEYRSRPMMITGEPDDSLYEGGKKGSKRSFEDYDGEEDDFDPKAAEARARKERETMIKKEFQARKSKKSRKELVDLERNRTKEEEEAAKYAKVKAAEFTAKKIAGLEIKARESYLNLLETNLRANYDQFGKFASSDEVSAKPLTLTDISQCAIQAEYDIFSKNKVITMYRRGMAFLMAEVKKETDSWKLHKCLSQFDPSQASSEGQRLSKFAEKVSNEMKTNGSEMPNGVFQSALSLSRENDSKSKPNQNQSKEAMVFKSFFTNNQSSTPSGSNGVSSYEGPLPGGSISRQDSTDSSTKSYSKKTQHVLKTLGFGGSDEEEDPSGVSVEEPTGLNFYRDTTSSTAHPVSPSDASSSSPEISHLEDKDTLTPNNNETNESSPHSDTKEDLKEVDPEIEEYQNKLEEILPPPDEGNRAEKGKRKESPKKIKVRVETTRSKRPPKSHIPHIDRAPKKPKISERDPTHQSKIEKRLKIKTADSVVKLLVPYFKQGKIASKEVFKYFAREFTHVILEVTKEPSSEILTKYVQKFFKSNRDAIILTENEAKLKITKFHDHGDLSTGITSLNHIFHVFVLPDELLLHGSPNDLNQTFFFAQMPFHLLVQTVQALFHFLAWISRYHFPQFLFAECQLVADFGFLHSSSHPLLNSFEEDIQLFQGSSEILRHVRPLSVHVFLLNLLLQGIQSSDLHLGQERMEVVIVFHLDHFSRRLGVIAGNPGNDEAHLLD</sequence>
<dbReference type="Pfam" id="PF00271">
    <property type="entry name" value="Helicase_C"/>
    <property type="match status" value="1"/>
</dbReference>
<evidence type="ECO:0000313" key="31">
    <source>
        <dbReference type="Proteomes" id="UP000318571"/>
    </source>
</evidence>
<keyword evidence="16" id="KW-0413">Isomerase</keyword>
<dbReference type="GO" id="GO:0043138">
    <property type="term" value="F:3'-5' DNA helicase activity"/>
    <property type="evidence" value="ECO:0007669"/>
    <property type="project" value="UniProtKB-EC"/>
</dbReference>
<accession>A0A553NET4</accession>
<keyword evidence="14" id="KW-0238">DNA-binding</keyword>
<dbReference type="GO" id="GO:0005737">
    <property type="term" value="C:cytoplasm"/>
    <property type="evidence" value="ECO:0007669"/>
    <property type="project" value="TreeGrafter"/>
</dbReference>
<comment type="caution">
    <text evidence="30">The sequence shown here is derived from an EMBL/GenBank/DDBJ whole genome shotgun (WGS) entry which is preliminary data.</text>
</comment>
<dbReference type="GO" id="GO:0045934">
    <property type="term" value="P:negative regulation of nucleobase-containing compound metabolic process"/>
    <property type="evidence" value="ECO:0007669"/>
    <property type="project" value="UniProtKB-ARBA"/>
</dbReference>
<keyword evidence="13" id="KW-0067">ATP-binding</keyword>
<evidence type="ECO:0000256" key="1">
    <source>
        <dbReference type="ARBA" id="ARBA00001947"/>
    </source>
</evidence>
<dbReference type="InterPro" id="IPR027417">
    <property type="entry name" value="P-loop_NTPase"/>
</dbReference>
<evidence type="ECO:0000256" key="7">
    <source>
        <dbReference type="ARBA" id="ARBA00022723"/>
    </source>
</evidence>
<dbReference type="GO" id="GO:0005694">
    <property type="term" value="C:chromosome"/>
    <property type="evidence" value="ECO:0007669"/>
    <property type="project" value="InterPro"/>
</dbReference>
<evidence type="ECO:0000256" key="5">
    <source>
        <dbReference type="ARBA" id="ARBA00022618"/>
    </source>
</evidence>
<evidence type="ECO:0000256" key="26">
    <source>
        <dbReference type="SAM" id="Coils"/>
    </source>
</evidence>